<dbReference type="Pfam" id="PF01436">
    <property type="entry name" value="NHL"/>
    <property type="match status" value="1"/>
</dbReference>
<gene>
    <name evidence="4" type="ORF">VCS650_LOCUS42172</name>
</gene>
<evidence type="ECO:0000256" key="1">
    <source>
        <dbReference type="ARBA" id="ARBA00022737"/>
    </source>
</evidence>
<dbReference type="PANTHER" id="PTHR24104:SF25">
    <property type="entry name" value="PROTEIN LIN-41"/>
    <property type="match status" value="1"/>
</dbReference>
<name>A0A815SZP2_9BILA</name>
<dbReference type="InterPro" id="IPR050952">
    <property type="entry name" value="TRIM-NHL_E3_ligases"/>
</dbReference>
<dbReference type="InterPro" id="IPR011042">
    <property type="entry name" value="6-blade_b-propeller_TolB-like"/>
</dbReference>
<dbReference type="GO" id="GO:0008270">
    <property type="term" value="F:zinc ion binding"/>
    <property type="evidence" value="ECO:0007669"/>
    <property type="project" value="UniProtKB-KW"/>
</dbReference>
<keyword evidence="3" id="KW-0472">Membrane</keyword>
<feature type="transmembrane region" description="Helical" evidence="3">
    <location>
        <begin position="38"/>
        <end position="59"/>
    </location>
</feature>
<dbReference type="EMBL" id="CAJNON010002089">
    <property type="protein sequence ID" value="CAF1499630.1"/>
    <property type="molecule type" value="Genomic_DNA"/>
</dbReference>
<evidence type="ECO:0000313" key="4">
    <source>
        <dbReference type="EMBL" id="CAF1499630.1"/>
    </source>
</evidence>
<evidence type="ECO:0000313" key="5">
    <source>
        <dbReference type="Proteomes" id="UP000663891"/>
    </source>
</evidence>
<evidence type="ECO:0000256" key="3">
    <source>
        <dbReference type="SAM" id="Phobius"/>
    </source>
</evidence>
<dbReference type="OrthoDB" id="342730at2759"/>
<organism evidence="4 5">
    <name type="scientific">Adineta steineri</name>
    <dbReference type="NCBI Taxonomy" id="433720"/>
    <lineage>
        <taxon>Eukaryota</taxon>
        <taxon>Metazoa</taxon>
        <taxon>Spiralia</taxon>
        <taxon>Gnathifera</taxon>
        <taxon>Rotifera</taxon>
        <taxon>Eurotatoria</taxon>
        <taxon>Bdelloidea</taxon>
        <taxon>Adinetida</taxon>
        <taxon>Adinetidae</taxon>
        <taxon>Adineta</taxon>
    </lineage>
</organism>
<feature type="repeat" description="NHL" evidence="2">
    <location>
        <begin position="150"/>
        <end position="187"/>
    </location>
</feature>
<evidence type="ECO:0000256" key="2">
    <source>
        <dbReference type="PROSITE-ProRule" id="PRU00504"/>
    </source>
</evidence>
<comment type="caution">
    <text evidence="4">The sequence shown here is derived from an EMBL/GenBank/DDBJ whole genome shotgun (WGS) entry which is preliminary data.</text>
</comment>
<dbReference type="Proteomes" id="UP000663891">
    <property type="component" value="Unassembled WGS sequence"/>
</dbReference>
<dbReference type="SUPFAM" id="SSF101898">
    <property type="entry name" value="NHL repeat"/>
    <property type="match status" value="1"/>
</dbReference>
<dbReference type="InterPro" id="IPR001258">
    <property type="entry name" value="NHL_repeat"/>
</dbReference>
<accession>A0A815SZP2</accession>
<keyword evidence="3" id="KW-0812">Transmembrane</keyword>
<dbReference type="Gene3D" id="2.120.10.30">
    <property type="entry name" value="TolB, C-terminal domain"/>
    <property type="match status" value="1"/>
</dbReference>
<dbReference type="AlphaFoldDB" id="A0A815SZP2"/>
<sequence>MLAMINNNRIGVDNDSETVTSNAARPKNLCEYVKSRKVMCITFIIIVLVIIITTAIAIVKTKKTNSEEISITEETTIETTEETATEITEKIEITIESPTTSTSTTTSTTPSRVIIDGLGQIYVADHLNDRVMRWCEGKEEGETVVGGNGRGSELNQLNGPVGLSFDDEGNLYVVDSRNHRIQKFETTL</sequence>
<evidence type="ECO:0008006" key="6">
    <source>
        <dbReference type="Google" id="ProtNLM"/>
    </source>
</evidence>
<proteinExistence type="predicted"/>
<protein>
    <recommendedName>
        <fullName evidence="6">NHL repeat containing protein</fullName>
    </recommendedName>
</protein>
<keyword evidence="1" id="KW-0677">Repeat</keyword>
<reference evidence="4" key="1">
    <citation type="submission" date="2021-02" db="EMBL/GenBank/DDBJ databases">
        <authorList>
            <person name="Nowell W R."/>
        </authorList>
    </citation>
    <scope>NUCLEOTIDE SEQUENCE</scope>
</reference>
<dbReference type="PANTHER" id="PTHR24104">
    <property type="entry name" value="E3 UBIQUITIN-PROTEIN LIGASE NHLRC1-RELATED"/>
    <property type="match status" value="1"/>
</dbReference>
<dbReference type="PROSITE" id="PS51125">
    <property type="entry name" value="NHL"/>
    <property type="match status" value="1"/>
</dbReference>
<keyword evidence="3" id="KW-1133">Transmembrane helix</keyword>